<reference evidence="1" key="1">
    <citation type="journal article" date="2007" name="PLoS ONE">
        <title>The first genome sequence of an elite grapevine cultivar (Pinot noir Vitis vinifera L.): coping with a highly heterozygous genome.</title>
        <authorList>
            <person name="Velasco R."/>
            <person name="Zharkikh A."/>
            <person name="Troggio M."/>
            <person name="Cartwright D.A."/>
            <person name="Cestaro A."/>
            <person name="Pruss D."/>
            <person name="Pindo M."/>
            <person name="FitzGerald L.M."/>
            <person name="Vezzulli S."/>
            <person name="Reid J."/>
            <person name="Malacarne G."/>
            <person name="Iliev D."/>
            <person name="Coppola G."/>
            <person name="Wardell B."/>
            <person name="Micheletti D."/>
            <person name="Macalma T."/>
            <person name="Facci M."/>
            <person name="Mitchell J.T."/>
            <person name="Perazzolli M."/>
            <person name="Eldredge G."/>
            <person name="Gatto P."/>
            <person name="Oyzerski R."/>
            <person name="Moretto M."/>
            <person name="Gutin N."/>
            <person name="Stefanini M."/>
            <person name="Chen Y."/>
            <person name="Segala C."/>
            <person name="Davenport C."/>
            <person name="Dematte L."/>
            <person name="Mraz A."/>
            <person name="Battilana J."/>
            <person name="Stormo K."/>
            <person name="Costa F."/>
            <person name="Tao Q."/>
            <person name="Si-Ammour A."/>
            <person name="Harkins T."/>
            <person name="Lackey A."/>
            <person name="Perbost C."/>
            <person name="Taillon B."/>
            <person name="Stella A."/>
            <person name="Solovyev V."/>
            <person name="Fawcett J.A."/>
            <person name="Sterck L."/>
            <person name="Vandepoele K."/>
            <person name="Grando S.M."/>
            <person name="Toppo S."/>
            <person name="Moser C."/>
            <person name="Lanchbury J."/>
            <person name="Bogden R."/>
            <person name="Skolnick M."/>
            <person name="Sgaramella V."/>
            <person name="Bhatnagar S.K."/>
            <person name="Fontana P."/>
            <person name="Gutin A."/>
            <person name="Van de Peer Y."/>
            <person name="Salamini F."/>
            <person name="Viola R."/>
        </authorList>
    </citation>
    <scope>NUCLEOTIDE SEQUENCE</scope>
</reference>
<organism evidence="1">
    <name type="scientific">Vitis vinifera</name>
    <name type="common">Grape</name>
    <dbReference type="NCBI Taxonomy" id="29760"/>
    <lineage>
        <taxon>Eukaryota</taxon>
        <taxon>Viridiplantae</taxon>
        <taxon>Streptophyta</taxon>
        <taxon>Embryophyta</taxon>
        <taxon>Tracheophyta</taxon>
        <taxon>Spermatophyta</taxon>
        <taxon>Magnoliopsida</taxon>
        <taxon>eudicotyledons</taxon>
        <taxon>Gunneridae</taxon>
        <taxon>Pentapetalae</taxon>
        <taxon>rosids</taxon>
        <taxon>Vitales</taxon>
        <taxon>Vitaceae</taxon>
        <taxon>Viteae</taxon>
        <taxon>Vitis</taxon>
    </lineage>
</organism>
<protein>
    <submittedName>
        <fullName evidence="1">Uncharacterized protein</fullName>
    </submittedName>
</protein>
<dbReference type="OrthoDB" id="1671636at2759"/>
<evidence type="ECO:0000313" key="1">
    <source>
        <dbReference type="EMBL" id="CAN63299.1"/>
    </source>
</evidence>
<dbReference type="ExpressionAtlas" id="A5BAX9">
    <property type="expression patterns" value="baseline and differential"/>
</dbReference>
<dbReference type="InterPro" id="IPR022122">
    <property type="entry name" value="DUF3657"/>
</dbReference>
<accession>A5BAX9</accession>
<proteinExistence type="predicted"/>
<dbReference type="EMBL" id="AM452798">
    <property type="protein sequence ID" value="CAN63299.1"/>
    <property type="molecule type" value="Genomic_DNA"/>
</dbReference>
<sequence length="427" mass="47320">MLENGSELQASLDACSASVQEFQIPPKAFLGLHSYCPIHFDSFHAVLVDISLHIPLLRADIHAPSSKIPSNFHAVEDVAGEDLDGSIQVFKASFAACDRLLEEPQKLSKTINQTIDSSDFISKLNDARVVMFHVILPESNCARELHGTIFCKFEERVEKCILIAGFANKLQQVINGDMPTVCTDMEHSRYYSEKNWTSIFRTSLLSSKSASVDLQSTVLAARDCAYEASVALSTFSRVMRGHTASTSECGSTFEEVLVITEGLYDVHSLGKDAAAVNHSLMEDLSKANMVLLPRESVLTKDATVKTDAMTRERETKLEIFPTHGQAIYQSCCLRIREACPTLKPLVPLLTFSMKELYSMLTRLARIANLHVGNLHKTLEGLEARQTTTTGSKILEHESLEPQLKISCSTTDVEKVIFSRSSLPSRQF</sequence>
<dbReference type="Pfam" id="PF12394">
    <property type="entry name" value="DUF3657"/>
    <property type="match status" value="1"/>
</dbReference>
<gene>
    <name evidence="1" type="ORF">VITISV_044137</name>
</gene>
<name>A5BAX9_VITVI</name>
<dbReference type="AlphaFoldDB" id="A5BAX9"/>